<evidence type="ECO:0000256" key="5">
    <source>
        <dbReference type="PROSITE-ProRule" id="PRU00277"/>
    </source>
</evidence>
<name>A0A7S4C0Q0_CHRCT</name>
<dbReference type="Gene3D" id="3.10.50.40">
    <property type="match status" value="1"/>
</dbReference>
<dbReference type="EMBL" id="HBIZ01056846">
    <property type="protein sequence ID" value="CAE0783317.1"/>
    <property type="molecule type" value="Transcribed_RNA"/>
</dbReference>
<feature type="chain" id="PRO_5030733354" description="peptidylprolyl isomerase" evidence="6">
    <location>
        <begin position="33"/>
        <end position="349"/>
    </location>
</feature>
<evidence type="ECO:0000256" key="1">
    <source>
        <dbReference type="ARBA" id="ARBA00000971"/>
    </source>
</evidence>
<feature type="domain" description="PDZ" evidence="8">
    <location>
        <begin position="119"/>
        <end position="198"/>
    </location>
</feature>
<accession>A0A7S4C0Q0</accession>
<evidence type="ECO:0000259" key="8">
    <source>
        <dbReference type="PROSITE" id="PS50106"/>
    </source>
</evidence>
<evidence type="ECO:0000256" key="2">
    <source>
        <dbReference type="ARBA" id="ARBA00013194"/>
    </source>
</evidence>
<organism evidence="9">
    <name type="scientific">Chrysotila carterae</name>
    <name type="common">Marine alga</name>
    <name type="synonym">Syracosphaera carterae</name>
    <dbReference type="NCBI Taxonomy" id="13221"/>
    <lineage>
        <taxon>Eukaryota</taxon>
        <taxon>Haptista</taxon>
        <taxon>Haptophyta</taxon>
        <taxon>Prymnesiophyceae</taxon>
        <taxon>Isochrysidales</taxon>
        <taxon>Isochrysidaceae</taxon>
        <taxon>Chrysotila</taxon>
    </lineage>
</organism>
<dbReference type="SMART" id="SM00228">
    <property type="entry name" value="PDZ"/>
    <property type="match status" value="1"/>
</dbReference>
<dbReference type="GO" id="GO:0005783">
    <property type="term" value="C:endoplasmic reticulum"/>
    <property type="evidence" value="ECO:0007669"/>
    <property type="project" value="TreeGrafter"/>
</dbReference>
<dbReference type="InterPro" id="IPR001478">
    <property type="entry name" value="PDZ"/>
</dbReference>
<keyword evidence="6" id="KW-0732">Signal</keyword>
<dbReference type="InterPro" id="IPR044609">
    <property type="entry name" value="FKBP2/11"/>
</dbReference>
<dbReference type="InterPro" id="IPR001179">
    <property type="entry name" value="PPIase_FKBP_dom"/>
</dbReference>
<feature type="domain" description="PPIase FKBP-type" evidence="7">
    <location>
        <begin position="245"/>
        <end position="331"/>
    </location>
</feature>
<dbReference type="GO" id="GO:0003755">
    <property type="term" value="F:peptidyl-prolyl cis-trans isomerase activity"/>
    <property type="evidence" value="ECO:0007669"/>
    <property type="project" value="UniProtKB-KW"/>
</dbReference>
<feature type="signal peptide" evidence="6">
    <location>
        <begin position="1"/>
        <end position="32"/>
    </location>
</feature>
<dbReference type="SUPFAM" id="SSF54534">
    <property type="entry name" value="FKBP-like"/>
    <property type="match status" value="1"/>
</dbReference>
<sequence>MWNPPFGDVRHRRRRLSLTALCVLSAVHFVSARAAVKVEGAAGHSRCFARKLDAEVVTYKSAEPAVASLRRLRGGTRRPLPLLTRRAVLSSGFFLGPPFSTGAVTNGTSSVCDISTSSCLRLTFKEKRLGMELRDAARGTVQIISVAPGSPAAQLGVPPLSFIEAVDGTSVKGFNAGAVSQMLQKAARPVTISVNTDHSHDLRAPRPDDEVEALARARGAETARVSIMESSGATFPETCMRTRESDVVEIDYIGRIAETGSEFDSRKRYTLLLGNGDVVRGLELGLFDMCIGETRLLRVPPALGFGTRGSRAFQVPPGATLEYEAKLRSINQQNDPMIRRQDLPDERRF</sequence>
<keyword evidence="4 5" id="KW-0413">Isomerase</keyword>
<dbReference type="AlphaFoldDB" id="A0A7S4C0Q0"/>
<dbReference type="Gene3D" id="2.30.42.10">
    <property type="match status" value="1"/>
</dbReference>
<dbReference type="SUPFAM" id="SSF50156">
    <property type="entry name" value="PDZ domain-like"/>
    <property type="match status" value="1"/>
</dbReference>
<evidence type="ECO:0000256" key="6">
    <source>
        <dbReference type="SAM" id="SignalP"/>
    </source>
</evidence>
<dbReference type="PROSITE" id="PS50059">
    <property type="entry name" value="FKBP_PPIASE"/>
    <property type="match status" value="1"/>
</dbReference>
<dbReference type="InterPro" id="IPR046357">
    <property type="entry name" value="PPIase_dom_sf"/>
</dbReference>
<comment type="catalytic activity">
    <reaction evidence="1 5">
        <text>[protein]-peptidylproline (omega=180) = [protein]-peptidylproline (omega=0)</text>
        <dbReference type="Rhea" id="RHEA:16237"/>
        <dbReference type="Rhea" id="RHEA-COMP:10747"/>
        <dbReference type="Rhea" id="RHEA-COMP:10748"/>
        <dbReference type="ChEBI" id="CHEBI:83833"/>
        <dbReference type="ChEBI" id="CHEBI:83834"/>
        <dbReference type="EC" id="5.2.1.8"/>
    </reaction>
</comment>
<evidence type="ECO:0000259" key="7">
    <source>
        <dbReference type="PROSITE" id="PS50059"/>
    </source>
</evidence>
<dbReference type="PANTHER" id="PTHR45779:SF7">
    <property type="entry name" value="PEPTIDYLPROLYL ISOMERASE"/>
    <property type="match status" value="1"/>
</dbReference>
<dbReference type="InterPro" id="IPR036034">
    <property type="entry name" value="PDZ_sf"/>
</dbReference>
<evidence type="ECO:0000313" key="9">
    <source>
        <dbReference type="EMBL" id="CAE0783317.1"/>
    </source>
</evidence>
<evidence type="ECO:0000256" key="4">
    <source>
        <dbReference type="ARBA" id="ARBA00023235"/>
    </source>
</evidence>
<dbReference type="Pfam" id="PF00254">
    <property type="entry name" value="FKBP_C"/>
    <property type="match status" value="1"/>
</dbReference>
<protein>
    <recommendedName>
        <fullName evidence="2 5">peptidylprolyl isomerase</fullName>
        <ecNumber evidence="2 5">5.2.1.8</ecNumber>
    </recommendedName>
</protein>
<keyword evidence="3 5" id="KW-0697">Rotamase</keyword>
<reference evidence="9" key="1">
    <citation type="submission" date="2021-01" db="EMBL/GenBank/DDBJ databases">
        <authorList>
            <person name="Corre E."/>
            <person name="Pelletier E."/>
            <person name="Niang G."/>
            <person name="Scheremetjew M."/>
            <person name="Finn R."/>
            <person name="Kale V."/>
            <person name="Holt S."/>
            <person name="Cochrane G."/>
            <person name="Meng A."/>
            <person name="Brown T."/>
            <person name="Cohen L."/>
        </authorList>
    </citation>
    <scope>NUCLEOTIDE SEQUENCE</scope>
    <source>
        <strain evidence="9">CCMP645</strain>
    </source>
</reference>
<dbReference type="PANTHER" id="PTHR45779">
    <property type="entry name" value="PEPTIDYLPROLYL ISOMERASE"/>
    <property type="match status" value="1"/>
</dbReference>
<dbReference type="PROSITE" id="PS50106">
    <property type="entry name" value="PDZ"/>
    <property type="match status" value="1"/>
</dbReference>
<gene>
    <name evidence="9" type="ORF">PCAR00345_LOCUS36020</name>
</gene>
<dbReference type="EC" id="5.2.1.8" evidence="2 5"/>
<proteinExistence type="predicted"/>
<evidence type="ECO:0000256" key="3">
    <source>
        <dbReference type="ARBA" id="ARBA00023110"/>
    </source>
</evidence>